<dbReference type="EMBL" id="JBHSEP010000028">
    <property type="protein sequence ID" value="MFC4601599.1"/>
    <property type="molecule type" value="Genomic_DNA"/>
</dbReference>
<organism evidence="1 2">
    <name type="scientific">Cohnella hongkongensis</name>
    <dbReference type="NCBI Taxonomy" id="178337"/>
    <lineage>
        <taxon>Bacteria</taxon>
        <taxon>Bacillati</taxon>
        <taxon>Bacillota</taxon>
        <taxon>Bacilli</taxon>
        <taxon>Bacillales</taxon>
        <taxon>Paenibacillaceae</taxon>
        <taxon>Cohnella</taxon>
    </lineage>
</organism>
<sequence>MNVFVQLVKRALKNKGEATQAIELQRFNNTLWIKQIRAGVFRRTQP</sequence>
<accession>A0ABV9FN21</accession>
<proteinExistence type="predicted"/>
<gene>
    <name evidence="1" type="ORF">ACFO3S_25405</name>
</gene>
<name>A0ABV9FN21_9BACL</name>
<evidence type="ECO:0000313" key="1">
    <source>
        <dbReference type="EMBL" id="MFC4601599.1"/>
    </source>
</evidence>
<keyword evidence="2" id="KW-1185">Reference proteome</keyword>
<dbReference type="RefSeq" id="WP_378101851.1">
    <property type="nucleotide sequence ID" value="NZ_JBHSEP010000028.1"/>
</dbReference>
<comment type="caution">
    <text evidence="1">The sequence shown here is derived from an EMBL/GenBank/DDBJ whole genome shotgun (WGS) entry which is preliminary data.</text>
</comment>
<reference evidence="2" key="1">
    <citation type="journal article" date="2019" name="Int. J. Syst. Evol. Microbiol.">
        <title>The Global Catalogue of Microorganisms (GCM) 10K type strain sequencing project: providing services to taxonomists for standard genome sequencing and annotation.</title>
        <authorList>
            <consortium name="The Broad Institute Genomics Platform"/>
            <consortium name="The Broad Institute Genome Sequencing Center for Infectious Disease"/>
            <person name="Wu L."/>
            <person name="Ma J."/>
        </authorList>
    </citation>
    <scope>NUCLEOTIDE SEQUENCE [LARGE SCALE GENOMIC DNA]</scope>
    <source>
        <strain evidence="2">CCUG 49571</strain>
    </source>
</reference>
<dbReference type="Proteomes" id="UP001596028">
    <property type="component" value="Unassembled WGS sequence"/>
</dbReference>
<protein>
    <submittedName>
        <fullName evidence="1">Uncharacterized protein</fullName>
    </submittedName>
</protein>
<evidence type="ECO:0000313" key="2">
    <source>
        <dbReference type="Proteomes" id="UP001596028"/>
    </source>
</evidence>